<dbReference type="InterPro" id="IPR025166">
    <property type="entry name" value="Integrase_DNA_bind_dom"/>
</dbReference>
<keyword evidence="3" id="KW-0238">DNA-binding</keyword>
<dbReference type="InterPro" id="IPR013762">
    <property type="entry name" value="Integrase-like_cat_sf"/>
</dbReference>
<dbReference type="RefSeq" id="WP_090506218.1">
    <property type="nucleotide sequence ID" value="NZ_FOWX01000088.1"/>
</dbReference>
<proteinExistence type="inferred from homology"/>
<dbReference type="PROSITE" id="PS51898">
    <property type="entry name" value="TYR_RECOMBINASE"/>
    <property type="match status" value="1"/>
</dbReference>
<dbReference type="GO" id="GO:0006310">
    <property type="term" value="P:DNA recombination"/>
    <property type="evidence" value="ECO:0007669"/>
    <property type="project" value="UniProtKB-KW"/>
</dbReference>
<dbReference type="InterPro" id="IPR050808">
    <property type="entry name" value="Phage_Integrase"/>
</dbReference>
<accession>A0A1I5XWN8</accession>
<dbReference type="Gene3D" id="1.10.443.10">
    <property type="entry name" value="Intergrase catalytic core"/>
    <property type="match status" value="1"/>
</dbReference>
<dbReference type="Gene3D" id="1.10.150.130">
    <property type="match status" value="1"/>
</dbReference>
<dbReference type="Gene3D" id="3.30.160.390">
    <property type="entry name" value="Integrase, DNA-binding domain"/>
    <property type="match status" value="1"/>
</dbReference>
<evidence type="ECO:0000313" key="6">
    <source>
        <dbReference type="EMBL" id="SFQ36280.1"/>
    </source>
</evidence>
<sequence length="475" mass="54255">MIKLTVKELESLGANDAGRTLREDGGLSGKVHLKKKGITVAFYYQFRWGGKFTDISCGTWPGTSLPEIRKTRNIARDLVATGVNPNDHKRAEKARVHAEVKAQLIAAETLKTKELTLGDLAEEWLLNGVARKDGNAELRRCFTKDLFPQLKSKTLSSVNEHDLRSVLRTVFDRGANRQAIGLFAEITQMFAWAEKRQPWRSLLIEGNPTNLIEINKLIPADYEEERNRILSPNEILELHNRFQQMTLDYNALPAGQKYDGIRPLKKETQLALWISLGTLCRIGELLQAEWKNVDLENQTWFIPSGNVKGTWRKKQDHHVFLSPFALHFFQELKTLTGHSQWCFPNKQNDGHVDSKVVSKQVGDRQSRFKNRKALSRRRHDDTLVLTNGQNGDWTPHDLRRTGATMMQALGVSLDVIDRCQNHVLAGSRVRRHYLHHNYAKEKKHAWNLLGDRLSEILSANHEYHPVEAPPSVVVN</sequence>
<organism evidence="6 7">
    <name type="scientific">Pseudomonas borbori</name>
    <dbReference type="NCBI Taxonomy" id="289003"/>
    <lineage>
        <taxon>Bacteria</taxon>
        <taxon>Pseudomonadati</taxon>
        <taxon>Pseudomonadota</taxon>
        <taxon>Gammaproteobacteria</taxon>
        <taxon>Pseudomonadales</taxon>
        <taxon>Pseudomonadaceae</taxon>
        <taxon>Pseudomonas</taxon>
    </lineage>
</organism>
<evidence type="ECO:0000256" key="3">
    <source>
        <dbReference type="ARBA" id="ARBA00023125"/>
    </source>
</evidence>
<dbReference type="PANTHER" id="PTHR30629">
    <property type="entry name" value="PROPHAGE INTEGRASE"/>
    <property type="match status" value="1"/>
</dbReference>
<dbReference type="PANTHER" id="PTHR30629:SF2">
    <property type="entry name" value="PROPHAGE INTEGRASE INTS-RELATED"/>
    <property type="match status" value="1"/>
</dbReference>
<dbReference type="CDD" id="cd00801">
    <property type="entry name" value="INT_P4_C"/>
    <property type="match status" value="1"/>
</dbReference>
<evidence type="ECO:0000256" key="4">
    <source>
        <dbReference type="ARBA" id="ARBA00023172"/>
    </source>
</evidence>
<keyword evidence="4" id="KW-0233">DNA recombination</keyword>
<dbReference type="GO" id="GO:0015074">
    <property type="term" value="P:DNA integration"/>
    <property type="evidence" value="ECO:0007669"/>
    <property type="project" value="UniProtKB-KW"/>
</dbReference>
<dbReference type="InterPro" id="IPR038488">
    <property type="entry name" value="Integrase_DNA-bd_sf"/>
</dbReference>
<dbReference type="InterPro" id="IPR010998">
    <property type="entry name" value="Integrase_recombinase_N"/>
</dbReference>
<dbReference type="InterPro" id="IPR002104">
    <property type="entry name" value="Integrase_catalytic"/>
</dbReference>
<name>A0A1I5XWN8_9PSED</name>
<protein>
    <recommendedName>
        <fullName evidence="5">Tyr recombinase domain-containing protein</fullName>
    </recommendedName>
</protein>
<keyword evidence="2" id="KW-0229">DNA integration</keyword>
<evidence type="ECO:0000256" key="1">
    <source>
        <dbReference type="ARBA" id="ARBA00008857"/>
    </source>
</evidence>
<dbReference type="Pfam" id="PF13356">
    <property type="entry name" value="Arm-DNA-bind_3"/>
    <property type="match status" value="1"/>
</dbReference>
<dbReference type="GO" id="GO:0003677">
    <property type="term" value="F:DNA binding"/>
    <property type="evidence" value="ECO:0007669"/>
    <property type="project" value="UniProtKB-KW"/>
</dbReference>
<dbReference type="EMBL" id="FOWX01000088">
    <property type="protein sequence ID" value="SFQ36280.1"/>
    <property type="molecule type" value="Genomic_DNA"/>
</dbReference>
<dbReference type="AlphaFoldDB" id="A0A1I5XWN8"/>
<dbReference type="InterPro" id="IPR011010">
    <property type="entry name" value="DNA_brk_join_enz"/>
</dbReference>
<feature type="domain" description="Tyr recombinase" evidence="5">
    <location>
        <begin position="225"/>
        <end position="447"/>
    </location>
</feature>
<dbReference type="SUPFAM" id="SSF56349">
    <property type="entry name" value="DNA breaking-rejoining enzymes"/>
    <property type="match status" value="1"/>
</dbReference>
<evidence type="ECO:0000313" key="7">
    <source>
        <dbReference type="Proteomes" id="UP000198784"/>
    </source>
</evidence>
<dbReference type="Proteomes" id="UP000198784">
    <property type="component" value="Unassembled WGS sequence"/>
</dbReference>
<keyword evidence="7" id="KW-1185">Reference proteome</keyword>
<dbReference type="STRING" id="289003.SAMN05216190_1881"/>
<evidence type="ECO:0000259" key="5">
    <source>
        <dbReference type="PROSITE" id="PS51898"/>
    </source>
</evidence>
<dbReference type="Pfam" id="PF00589">
    <property type="entry name" value="Phage_integrase"/>
    <property type="match status" value="1"/>
</dbReference>
<evidence type="ECO:0000256" key="2">
    <source>
        <dbReference type="ARBA" id="ARBA00022908"/>
    </source>
</evidence>
<reference evidence="7" key="1">
    <citation type="submission" date="2016-10" db="EMBL/GenBank/DDBJ databases">
        <authorList>
            <person name="Varghese N."/>
            <person name="Submissions S."/>
        </authorList>
    </citation>
    <scope>NUCLEOTIDE SEQUENCE [LARGE SCALE GENOMIC DNA]</scope>
    <source>
        <strain evidence="7">DSM 17834</strain>
    </source>
</reference>
<gene>
    <name evidence="6" type="ORF">SAMN05216190_1881</name>
</gene>
<dbReference type="OrthoDB" id="9795573at2"/>
<comment type="similarity">
    <text evidence="1">Belongs to the 'phage' integrase family.</text>
</comment>